<comment type="caution">
    <text evidence="2">The sequence shown here is derived from an EMBL/GenBank/DDBJ whole genome shotgun (WGS) entry which is preliminary data.</text>
</comment>
<dbReference type="Proteomes" id="UP001596439">
    <property type="component" value="Unassembled WGS sequence"/>
</dbReference>
<protein>
    <submittedName>
        <fullName evidence="2">Uncharacterized protein</fullName>
    </submittedName>
</protein>
<organism evidence="2 3">
    <name type="scientific">Exiguobacterium aestuarii</name>
    <dbReference type="NCBI Taxonomy" id="273527"/>
    <lineage>
        <taxon>Bacteria</taxon>
        <taxon>Bacillati</taxon>
        <taxon>Bacillota</taxon>
        <taxon>Bacilli</taxon>
        <taxon>Bacillales</taxon>
        <taxon>Bacillales Family XII. Incertae Sedis</taxon>
        <taxon>Exiguobacterium</taxon>
    </lineage>
</organism>
<evidence type="ECO:0000313" key="2">
    <source>
        <dbReference type="EMBL" id="MFC7390816.1"/>
    </source>
</evidence>
<evidence type="ECO:0000256" key="1">
    <source>
        <dbReference type="SAM" id="Coils"/>
    </source>
</evidence>
<reference evidence="3" key="1">
    <citation type="journal article" date="2019" name="Int. J. Syst. Evol. Microbiol.">
        <title>The Global Catalogue of Microorganisms (GCM) 10K type strain sequencing project: providing services to taxonomists for standard genome sequencing and annotation.</title>
        <authorList>
            <consortium name="The Broad Institute Genomics Platform"/>
            <consortium name="The Broad Institute Genome Sequencing Center for Infectious Disease"/>
            <person name="Wu L."/>
            <person name="Ma J."/>
        </authorList>
    </citation>
    <scope>NUCLEOTIDE SEQUENCE [LARGE SCALE GENOMIC DNA]</scope>
    <source>
        <strain evidence="3">CCUG 55590</strain>
    </source>
</reference>
<keyword evidence="3" id="KW-1185">Reference proteome</keyword>
<keyword evidence="1" id="KW-0175">Coiled coil</keyword>
<dbReference type="EMBL" id="JBHTCE010000002">
    <property type="protein sequence ID" value="MFC7390816.1"/>
    <property type="molecule type" value="Genomic_DNA"/>
</dbReference>
<sequence>MNLADALTLKQLLHEQIDTLTEEIEHVAFISLQANESIPTIQSRSLQDIEMELEHIRLDLRQLDRLIQEANVRAVVETHDGPLPLVEAIELAIQLRVQAKLYEKLSLRPKKEYVPGVSVIKHALYDPELYRLKARDIKKRAIRIESAIQAVRYQTDIDFDASRYM</sequence>
<evidence type="ECO:0000313" key="3">
    <source>
        <dbReference type="Proteomes" id="UP001596439"/>
    </source>
</evidence>
<name>A0ABW2PRA1_9BACL</name>
<feature type="coiled-coil region" evidence="1">
    <location>
        <begin position="3"/>
        <end position="73"/>
    </location>
</feature>
<gene>
    <name evidence="2" type="ORF">ACFQO8_11740</name>
</gene>
<dbReference type="RefSeq" id="WP_214790305.1">
    <property type="nucleotide sequence ID" value="NZ_JANIEL010000033.1"/>
</dbReference>
<proteinExistence type="predicted"/>
<accession>A0ABW2PRA1</accession>
<dbReference type="Gene3D" id="6.10.320.10">
    <property type="match status" value="1"/>
</dbReference>